<dbReference type="OrthoDB" id="200022at2"/>
<comment type="caution">
    <text evidence="3">The sequence shown here is derived from an EMBL/GenBank/DDBJ whole genome shotgun (WGS) entry which is preliminary data.</text>
</comment>
<feature type="chain" id="PRO_5020559133" evidence="2">
    <location>
        <begin position="22"/>
        <end position="254"/>
    </location>
</feature>
<organism evidence="3 4">
    <name type="scientific">Lichenibacterium minor</name>
    <dbReference type="NCBI Taxonomy" id="2316528"/>
    <lineage>
        <taxon>Bacteria</taxon>
        <taxon>Pseudomonadati</taxon>
        <taxon>Pseudomonadota</taxon>
        <taxon>Alphaproteobacteria</taxon>
        <taxon>Hyphomicrobiales</taxon>
        <taxon>Lichenihabitantaceae</taxon>
        <taxon>Lichenibacterium</taxon>
    </lineage>
</organism>
<protein>
    <submittedName>
        <fullName evidence="3">Uncharacterized protein</fullName>
    </submittedName>
</protein>
<dbReference type="Gene3D" id="3.90.226.10">
    <property type="entry name" value="2-enoyl-CoA Hydratase, Chain A, domain 1"/>
    <property type="match status" value="1"/>
</dbReference>
<evidence type="ECO:0000256" key="1">
    <source>
        <dbReference type="SAM" id="MobiDB-lite"/>
    </source>
</evidence>
<dbReference type="SUPFAM" id="SSF52096">
    <property type="entry name" value="ClpP/crotonase"/>
    <property type="match status" value="1"/>
</dbReference>
<name>A0A4V1RU24_9HYPH</name>
<sequence>MSMRCAATLLVTLALVTPSRAATFNVGGFAGSTPIIDIHGPLLDGDDRKFDLFADALPWAVVRLDSPGGQLWAGLSIGEAIARKGYATFVASGRVCASACGFAWLAGQPRIKAQLAMVGFHGAYAQIDGRTEQTGSGNAMVGAYMTNLHLGYQAVVFATSARPDDMLWLTPETAKASSIPYETRDEVETTFWSEPQAASAIAPTIPQPYHPPPGKPVPKPPKSPVIVDVEPKNNASVFDPADISKLLNASPPRH</sequence>
<dbReference type="RefSeq" id="WP_129229220.1">
    <property type="nucleotide sequence ID" value="NZ_QYBB01000044.1"/>
</dbReference>
<dbReference type="AlphaFoldDB" id="A0A4V1RU24"/>
<proteinExistence type="predicted"/>
<evidence type="ECO:0000256" key="2">
    <source>
        <dbReference type="SAM" id="SignalP"/>
    </source>
</evidence>
<dbReference type="Proteomes" id="UP000290759">
    <property type="component" value="Unassembled WGS sequence"/>
</dbReference>
<gene>
    <name evidence="3" type="ORF">D3273_22905</name>
</gene>
<reference evidence="3 4" key="1">
    <citation type="submission" date="2018-12" db="EMBL/GenBank/DDBJ databases">
        <authorList>
            <person name="Grouzdev D.S."/>
            <person name="Krutkina M.S."/>
        </authorList>
    </citation>
    <scope>NUCLEOTIDE SEQUENCE [LARGE SCALE GENOMIC DNA]</scope>
    <source>
        <strain evidence="3 4">RmlP026</strain>
    </source>
</reference>
<feature type="signal peptide" evidence="2">
    <location>
        <begin position="1"/>
        <end position="21"/>
    </location>
</feature>
<feature type="region of interest" description="Disordered" evidence="1">
    <location>
        <begin position="203"/>
        <end position="254"/>
    </location>
</feature>
<reference evidence="3 4" key="2">
    <citation type="submission" date="2019-02" db="EMBL/GenBank/DDBJ databases">
        <title>'Lichenibacterium ramalinii' gen. nov. sp. nov., 'Lichenibacterium minor' gen. nov. sp. nov.</title>
        <authorList>
            <person name="Pankratov T."/>
        </authorList>
    </citation>
    <scope>NUCLEOTIDE SEQUENCE [LARGE SCALE GENOMIC DNA]</scope>
    <source>
        <strain evidence="3 4">RmlP026</strain>
    </source>
</reference>
<dbReference type="InterPro" id="IPR029045">
    <property type="entry name" value="ClpP/crotonase-like_dom_sf"/>
</dbReference>
<accession>A0A4V1RU24</accession>
<keyword evidence="4" id="KW-1185">Reference proteome</keyword>
<dbReference type="EMBL" id="QYBB01000044">
    <property type="protein sequence ID" value="RYC29664.1"/>
    <property type="molecule type" value="Genomic_DNA"/>
</dbReference>
<evidence type="ECO:0000313" key="4">
    <source>
        <dbReference type="Proteomes" id="UP000290759"/>
    </source>
</evidence>
<keyword evidence="2" id="KW-0732">Signal</keyword>
<evidence type="ECO:0000313" key="3">
    <source>
        <dbReference type="EMBL" id="RYC29664.1"/>
    </source>
</evidence>
<feature type="compositionally biased region" description="Pro residues" evidence="1">
    <location>
        <begin position="205"/>
        <end position="223"/>
    </location>
</feature>